<evidence type="ECO:0000313" key="1">
    <source>
        <dbReference type="EMBL" id="JAD39468.1"/>
    </source>
</evidence>
<dbReference type="EMBL" id="GBRH01258427">
    <property type="protein sequence ID" value="JAD39468.1"/>
    <property type="molecule type" value="Transcribed_RNA"/>
</dbReference>
<protein>
    <submittedName>
        <fullName evidence="1">Uncharacterized protein</fullName>
    </submittedName>
</protein>
<name>A0A0A8ZP36_ARUDO</name>
<reference evidence="1" key="2">
    <citation type="journal article" date="2015" name="Data Brief">
        <title>Shoot transcriptome of the giant reed, Arundo donax.</title>
        <authorList>
            <person name="Barrero R.A."/>
            <person name="Guerrero F.D."/>
            <person name="Moolhuijzen P."/>
            <person name="Goolsby J.A."/>
            <person name="Tidwell J."/>
            <person name="Bellgard S.E."/>
            <person name="Bellgard M.I."/>
        </authorList>
    </citation>
    <scope>NUCLEOTIDE SEQUENCE</scope>
    <source>
        <tissue evidence="1">Shoot tissue taken approximately 20 cm above the soil surface</tissue>
    </source>
</reference>
<organism evidence="1">
    <name type="scientific">Arundo donax</name>
    <name type="common">Giant reed</name>
    <name type="synonym">Donax arundinaceus</name>
    <dbReference type="NCBI Taxonomy" id="35708"/>
    <lineage>
        <taxon>Eukaryota</taxon>
        <taxon>Viridiplantae</taxon>
        <taxon>Streptophyta</taxon>
        <taxon>Embryophyta</taxon>
        <taxon>Tracheophyta</taxon>
        <taxon>Spermatophyta</taxon>
        <taxon>Magnoliopsida</taxon>
        <taxon>Liliopsida</taxon>
        <taxon>Poales</taxon>
        <taxon>Poaceae</taxon>
        <taxon>PACMAD clade</taxon>
        <taxon>Arundinoideae</taxon>
        <taxon>Arundineae</taxon>
        <taxon>Arundo</taxon>
    </lineage>
</organism>
<accession>A0A0A8ZP36</accession>
<sequence length="22" mass="2470">MPVTTSTFLASSLQYRVTPKEL</sequence>
<proteinExistence type="predicted"/>
<dbReference type="AlphaFoldDB" id="A0A0A8ZP36"/>
<reference evidence="1" key="1">
    <citation type="submission" date="2014-09" db="EMBL/GenBank/DDBJ databases">
        <authorList>
            <person name="Magalhaes I.L.F."/>
            <person name="Oliveira U."/>
            <person name="Santos F.R."/>
            <person name="Vidigal T.H.D.A."/>
            <person name="Brescovit A.D."/>
            <person name="Santos A.J."/>
        </authorList>
    </citation>
    <scope>NUCLEOTIDE SEQUENCE</scope>
    <source>
        <tissue evidence="1">Shoot tissue taken approximately 20 cm above the soil surface</tissue>
    </source>
</reference>